<comment type="subcellular location">
    <subcellularLocation>
        <location evidence="1">Cell membrane</location>
        <topology evidence="1">Lipid-anchor</topology>
        <topology evidence="1">GPI-anchor</topology>
    </subcellularLocation>
</comment>
<feature type="region of interest" description="Disordered" evidence="8">
    <location>
        <begin position="231"/>
        <end position="261"/>
    </location>
</feature>
<evidence type="ECO:0000313" key="12">
    <source>
        <dbReference type="Proteomes" id="UP001358614"/>
    </source>
</evidence>
<dbReference type="EMBL" id="CP144089">
    <property type="protein sequence ID" value="WWD06603.1"/>
    <property type="molecule type" value="Genomic_DNA"/>
</dbReference>
<evidence type="ECO:0000256" key="6">
    <source>
        <dbReference type="ARBA" id="ARBA00023180"/>
    </source>
</evidence>
<evidence type="ECO:0000256" key="8">
    <source>
        <dbReference type="SAM" id="MobiDB-lite"/>
    </source>
</evidence>
<keyword evidence="12" id="KW-1185">Reference proteome</keyword>
<sequence length="261" mass="27593">MAHAIRRDTYASPGALGFIYPAPRTYNATTAGTRPCGVAAVSATRDYVPLNGGNLWLLSQAKVENIQLNFANSEDPTEQTDFDNLGMAMTGLTTGDTCIPLPDFTDLGLMLGDKITLQVAYALEANSGSKLYQCADIELISAHNYEAPPYSCTNTSTTWSDSDASSTDGAAATVTVTSSASTGGKVSPLAAGWIGAVVTLAVLAAALGLAYYCGFLMFRSQRRAKLRYSGPNPIQLQSQPNLSADDISLHRRTTVDHKGPL</sequence>
<dbReference type="KEGG" id="ker:91103497"/>
<evidence type="ECO:0000256" key="4">
    <source>
        <dbReference type="ARBA" id="ARBA00022729"/>
    </source>
</evidence>
<dbReference type="GeneID" id="91103497"/>
<dbReference type="PANTHER" id="PTHR34992:SF5">
    <property type="entry name" value="ANCHORED PROTEIN, PUTATIVE (AFU_ORTHOLOGUE AFUA_6G02800)-RELATED"/>
    <property type="match status" value="1"/>
</dbReference>
<evidence type="ECO:0000256" key="5">
    <source>
        <dbReference type="ARBA" id="ARBA00023136"/>
    </source>
</evidence>
<name>A0AAX4KLB9_9TREE</name>
<dbReference type="AlphaFoldDB" id="A0AAX4KLB9"/>
<dbReference type="Proteomes" id="UP001358614">
    <property type="component" value="Chromosome 1"/>
</dbReference>
<dbReference type="RefSeq" id="XP_066084570.1">
    <property type="nucleotide sequence ID" value="XM_066228473.1"/>
</dbReference>
<dbReference type="InterPro" id="IPR046936">
    <property type="entry name" value="BIM1-like"/>
</dbReference>
<keyword evidence="5 9" id="KW-0472">Membrane</keyword>
<keyword evidence="3" id="KW-0336">GPI-anchor</keyword>
<evidence type="ECO:0000256" key="9">
    <source>
        <dbReference type="SAM" id="Phobius"/>
    </source>
</evidence>
<protein>
    <recommendedName>
        <fullName evidence="10">Copper acquisition factor BIM1-like domain-containing protein</fullName>
    </recommendedName>
</protein>
<gene>
    <name evidence="11" type="ORF">V865_004696</name>
</gene>
<keyword evidence="6" id="KW-0325">Glycoprotein</keyword>
<dbReference type="InterPro" id="IPR046530">
    <property type="entry name" value="BIM1-like_dom"/>
</dbReference>
<evidence type="ECO:0000256" key="2">
    <source>
        <dbReference type="ARBA" id="ARBA00022475"/>
    </source>
</evidence>
<keyword evidence="2" id="KW-1003">Cell membrane</keyword>
<evidence type="ECO:0000313" key="11">
    <source>
        <dbReference type="EMBL" id="WWD06603.1"/>
    </source>
</evidence>
<dbReference type="GO" id="GO:0005886">
    <property type="term" value="C:plasma membrane"/>
    <property type="evidence" value="ECO:0007669"/>
    <property type="project" value="UniProtKB-SubCell"/>
</dbReference>
<feature type="domain" description="Copper acquisition factor BIM1-like" evidence="10">
    <location>
        <begin position="14"/>
        <end position="156"/>
    </location>
</feature>
<proteinExistence type="predicted"/>
<keyword evidence="9" id="KW-1133">Transmembrane helix</keyword>
<dbReference type="Pfam" id="PF20238">
    <property type="entry name" value="BIM1-like_dom"/>
    <property type="match status" value="1"/>
</dbReference>
<accession>A0AAX4KLB9</accession>
<evidence type="ECO:0000259" key="10">
    <source>
        <dbReference type="Pfam" id="PF20238"/>
    </source>
</evidence>
<dbReference type="PANTHER" id="PTHR34992">
    <property type="entry name" value="HYPHAL ANASTAMOSIS-7 PROTEIN"/>
    <property type="match status" value="1"/>
</dbReference>
<evidence type="ECO:0000256" key="3">
    <source>
        <dbReference type="ARBA" id="ARBA00022622"/>
    </source>
</evidence>
<feature type="compositionally biased region" description="Basic and acidic residues" evidence="8">
    <location>
        <begin position="247"/>
        <end position="261"/>
    </location>
</feature>
<organism evidence="11 12">
    <name type="scientific">Kwoniella europaea PYCC6329</name>
    <dbReference type="NCBI Taxonomy" id="1423913"/>
    <lineage>
        <taxon>Eukaryota</taxon>
        <taxon>Fungi</taxon>
        <taxon>Dikarya</taxon>
        <taxon>Basidiomycota</taxon>
        <taxon>Agaricomycotina</taxon>
        <taxon>Tremellomycetes</taxon>
        <taxon>Tremellales</taxon>
        <taxon>Cryptococcaceae</taxon>
        <taxon>Kwoniella</taxon>
    </lineage>
</organism>
<reference evidence="11 12" key="1">
    <citation type="submission" date="2024-01" db="EMBL/GenBank/DDBJ databases">
        <title>Comparative genomics of Cryptococcus and Kwoniella reveals pathogenesis evolution and contrasting modes of karyotype evolution via chromosome fusion or intercentromeric recombination.</title>
        <authorList>
            <person name="Coelho M.A."/>
            <person name="David-Palma M."/>
            <person name="Shea T."/>
            <person name="Bowers K."/>
            <person name="McGinley-Smith S."/>
            <person name="Mohammad A.W."/>
            <person name="Gnirke A."/>
            <person name="Yurkov A.M."/>
            <person name="Nowrousian M."/>
            <person name="Sun S."/>
            <person name="Cuomo C.A."/>
            <person name="Heitman J."/>
        </authorList>
    </citation>
    <scope>NUCLEOTIDE SEQUENCE [LARGE SCALE GENOMIC DNA]</scope>
    <source>
        <strain evidence="11 12">PYCC6329</strain>
    </source>
</reference>
<keyword evidence="9" id="KW-0812">Transmembrane</keyword>
<keyword evidence="4" id="KW-0732">Signal</keyword>
<evidence type="ECO:0000256" key="7">
    <source>
        <dbReference type="ARBA" id="ARBA00023288"/>
    </source>
</evidence>
<evidence type="ECO:0000256" key="1">
    <source>
        <dbReference type="ARBA" id="ARBA00004609"/>
    </source>
</evidence>
<dbReference type="GO" id="GO:0098552">
    <property type="term" value="C:side of membrane"/>
    <property type="evidence" value="ECO:0007669"/>
    <property type="project" value="UniProtKB-KW"/>
</dbReference>
<keyword evidence="7" id="KW-0449">Lipoprotein</keyword>
<feature type="compositionally biased region" description="Polar residues" evidence="8">
    <location>
        <begin position="232"/>
        <end position="242"/>
    </location>
</feature>
<feature type="transmembrane region" description="Helical" evidence="9">
    <location>
        <begin position="193"/>
        <end position="218"/>
    </location>
</feature>